<accession>A0A5R8NC47</accession>
<evidence type="ECO:0000256" key="3">
    <source>
        <dbReference type="ARBA" id="ARBA00022989"/>
    </source>
</evidence>
<dbReference type="Pfam" id="PF13515">
    <property type="entry name" value="FUSC_2"/>
    <property type="match status" value="1"/>
</dbReference>
<reference evidence="7 8" key="1">
    <citation type="submission" date="2019-05" db="EMBL/GenBank/DDBJ databases">
        <title>Genomes sequences of two Nocardia cyriacigeorgica environmental isolates, type strains Nocardia asteroides ATCC 19247 and Nocardia cyriacigeorgica DSM 44484.</title>
        <authorList>
            <person name="Vautrin F."/>
            <person name="Bergeron E."/>
            <person name="Dubost A."/>
            <person name="Abrouk D."/>
            <person name="Rodriguez Nava V."/>
            <person name="Pujic P."/>
        </authorList>
    </citation>
    <scope>NUCLEOTIDE SEQUENCE [LARGE SCALE GENOMIC DNA]</scope>
    <source>
        <strain evidence="7 8">EML 446</strain>
    </source>
</reference>
<dbReference type="EMBL" id="VBUT01000013">
    <property type="protein sequence ID" value="TLF73240.1"/>
    <property type="molecule type" value="Genomic_DNA"/>
</dbReference>
<feature type="transmembrane region" description="Helical" evidence="5">
    <location>
        <begin position="192"/>
        <end position="211"/>
    </location>
</feature>
<organism evidence="7 8">
    <name type="scientific">Nocardia cyriacigeorgica</name>
    <dbReference type="NCBI Taxonomy" id="135487"/>
    <lineage>
        <taxon>Bacteria</taxon>
        <taxon>Bacillati</taxon>
        <taxon>Actinomycetota</taxon>
        <taxon>Actinomycetes</taxon>
        <taxon>Mycobacteriales</taxon>
        <taxon>Nocardiaceae</taxon>
        <taxon>Nocardia</taxon>
    </lineage>
</organism>
<keyword evidence="4 5" id="KW-0472">Membrane</keyword>
<feature type="transmembrane region" description="Helical" evidence="5">
    <location>
        <begin position="245"/>
        <end position="271"/>
    </location>
</feature>
<feature type="transmembrane region" description="Helical" evidence="5">
    <location>
        <begin position="313"/>
        <end position="331"/>
    </location>
</feature>
<feature type="transmembrane region" description="Helical" evidence="5">
    <location>
        <begin position="283"/>
        <end position="301"/>
    </location>
</feature>
<feature type="transmembrane region" description="Helical" evidence="5">
    <location>
        <begin position="148"/>
        <end position="165"/>
    </location>
</feature>
<keyword evidence="2 5" id="KW-0812">Transmembrane</keyword>
<evidence type="ECO:0000256" key="1">
    <source>
        <dbReference type="ARBA" id="ARBA00004141"/>
    </source>
</evidence>
<evidence type="ECO:0000313" key="7">
    <source>
        <dbReference type="EMBL" id="TLF73240.1"/>
    </source>
</evidence>
<feature type="transmembrane region" description="Helical" evidence="5">
    <location>
        <begin position="47"/>
        <end position="63"/>
    </location>
</feature>
<feature type="domain" description="Integral membrane bound transporter" evidence="6">
    <location>
        <begin position="202"/>
        <end position="327"/>
    </location>
</feature>
<dbReference type="AlphaFoldDB" id="A0A5R8NC47"/>
<gene>
    <name evidence="7" type="ORF">FEK34_27265</name>
</gene>
<evidence type="ECO:0000313" key="8">
    <source>
        <dbReference type="Proteomes" id="UP000306378"/>
    </source>
</evidence>
<dbReference type="GO" id="GO:0016020">
    <property type="term" value="C:membrane"/>
    <property type="evidence" value="ECO:0007669"/>
    <property type="project" value="UniProtKB-SubCell"/>
</dbReference>
<evidence type="ECO:0000256" key="4">
    <source>
        <dbReference type="ARBA" id="ARBA00023136"/>
    </source>
</evidence>
<feature type="transmembrane region" description="Helical" evidence="5">
    <location>
        <begin position="70"/>
        <end position="91"/>
    </location>
</feature>
<evidence type="ECO:0000259" key="6">
    <source>
        <dbReference type="Pfam" id="PF13515"/>
    </source>
</evidence>
<proteinExistence type="predicted"/>
<comment type="subcellular location">
    <subcellularLocation>
        <location evidence="1">Membrane</location>
        <topology evidence="1">Multi-pass membrane protein</topology>
    </subcellularLocation>
</comment>
<feature type="transmembrane region" description="Helical" evidence="5">
    <location>
        <begin position="126"/>
        <end position="142"/>
    </location>
</feature>
<dbReference type="InterPro" id="IPR049453">
    <property type="entry name" value="Memb_transporter_dom"/>
</dbReference>
<evidence type="ECO:0000256" key="2">
    <source>
        <dbReference type="ARBA" id="ARBA00022692"/>
    </source>
</evidence>
<name>A0A5R8NC47_9NOCA</name>
<feature type="transmembrane region" description="Helical" evidence="5">
    <location>
        <begin position="21"/>
        <end position="41"/>
    </location>
</feature>
<feature type="transmembrane region" description="Helical" evidence="5">
    <location>
        <begin position="97"/>
        <end position="114"/>
    </location>
</feature>
<comment type="caution">
    <text evidence="7">The sequence shown here is derived from an EMBL/GenBank/DDBJ whole genome shotgun (WGS) entry which is preliminary data.</text>
</comment>
<protein>
    <submittedName>
        <fullName evidence="7">FUSC family protein</fullName>
    </submittedName>
</protein>
<dbReference type="Proteomes" id="UP000306378">
    <property type="component" value="Unassembled WGS sequence"/>
</dbReference>
<dbReference type="RefSeq" id="WP_138452461.1">
    <property type="nucleotide sequence ID" value="NZ_VBUT01000013.1"/>
</dbReference>
<keyword evidence="3 5" id="KW-1133">Transmembrane helix</keyword>
<evidence type="ECO:0000256" key="5">
    <source>
        <dbReference type="SAM" id="Phobius"/>
    </source>
</evidence>
<sequence length="411" mass="42647">MPTTRPRPRPLTQRLAGEIDHHLPAVRVFAGLAIPGLMLIAAGRTDLLIYAVFGSFTGMYGYAEAPRQRLIHQLEAAVLLVGGVAAGIVLGRSLAPAWLLVVAVALFGAAASPLTDRLGLRPEGPFFGIFAFGAIAMVAGTQDDPVQAVAICAATAGLCVLVGYLDAIRRPGTEASVAALPRRTGTASLVQAGRYATAIAVAGGIGLLLGVGHANWAMAGAAVPLVAADRKGGIQRGVHRVVGTFAGLAVTAPLLIPGPSATVLALAIIALLYPTELFMARHYAVALGFFTPLIMLMTELADPADPLTMLSDRAVDTLLGVTVGVAVALLIHQPGATPPAVTAAICELAHTGAMTSDNDAWYYCLEHHRAEQGKNCWVGDRMGPYPDQATAENALEIAKARNRVADAQDED</sequence>